<name>A0AA41Z205_9HYPH</name>
<comment type="caution">
    <text evidence="1">The sequence shown here is derived from an EMBL/GenBank/DDBJ whole genome shotgun (WGS) entry which is preliminary data.</text>
</comment>
<reference evidence="1" key="1">
    <citation type="submission" date="2022-05" db="EMBL/GenBank/DDBJ databases">
        <authorList>
            <person name="Pankratov T."/>
        </authorList>
    </citation>
    <scope>NUCLEOTIDE SEQUENCE</scope>
    <source>
        <strain evidence="1">BP6-180914</strain>
    </source>
</reference>
<dbReference type="AlphaFoldDB" id="A0AA41Z205"/>
<sequence length="71" mass="8093">MTAAPDKTAAKARAEALFKREVPNVSQQLQEASRDAEAEKMAKLRALRLAKEESDRIATEVRRARREQRRS</sequence>
<evidence type="ECO:0000313" key="1">
    <source>
        <dbReference type="EMBL" id="MCW6511531.1"/>
    </source>
</evidence>
<organism evidence="1 2">
    <name type="scientific">Lichenifustis flavocetrariae</name>
    <dbReference type="NCBI Taxonomy" id="2949735"/>
    <lineage>
        <taxon>Bacteria</taxon>
        <taxon>Pseudomonadati</taxon>
        <taxon>Pseudomonadota</taxon>
        <taxon>Alphaproteobacteria</taxon>
        <taxon>Hyphomicrobiales</taxon>
        <taxon>Lichenihabitantaceae</taxon>
        <taxon>Lichenifustis</taxon>
    </lineage>
</organism>
<accession>A0AA41Z205</accession>
<dbReference type="EMBL" id="JAMOIM010000028">
    <property type="protein sequence ID" value="MCW6511531.1"/>
    <property type="molecule type" value="Genomic_DNA"/>
</dbReference>
<protein>
    <submittedName>
        <fullName evidence="1">Uncharacterized protein</fullName>
    </submittedName>
</protein>
<proteinExistence type="predicted"/>
<evidence type="ECO:0000313" key="2">
    <source>
        <dbReference type="Proteomes" id="UP001165667"/>
    </source>
</evidence>
<gene>
    <name evidence="1" type="ORF">M8523_26505</name>
</gene>
<dbReference type="Proteomes" id="UP001165667">
    <property type="component" value="Unassembled WGS sequence"/>
</dbReference>
<keyword evidence="2" id="KW-1185">Reference proteome</keyword>
<dbReference type="RefSeq" id="WP_282587909.1">
    <property type="nucleotide sequence ID" value="NZ_JAMOIM010000028.1"/>
</dbReference>